<dbReference type="PANTHER" id="PTHR47245:SF2">
    <property type="entry name" value="PEPTIDYL-PROLYL CIS-TRANS ISOMERASE HP_0175-RELATED"/>
    <property type="match status" value="1"/>
</dbReference>
<dbReference type="Pfam" id="PF13624">
    <property type="entry name" value="SurA_N_3"/>
    <property type="match status" value="1"/>
</dbReference>
<accession>A0A485LZA5</accession>
<dbReference type="InterPro" id="IPR050245">
    <property type="entry name" value="PrsA_foldase"/>
</dbReference>
<feature type="domain" description="PpiC" evidence="1">
    <location>
        <begin position="172"/>
        <end position="278"/>
    </location>
</feature>
<keyword evidence="2" id="KW-0413">Isomerase</keyword>
<dbReference type="InterPro" id="IPR027304">
    <property type="entry name" value="Trigger_fact/SurA_dom_sf"/>
</dbReference>
<reference evidence="2" key="1">
    <citation type="submission" date="2019-03" db="EMBL/GenBank/DDBJ databases">
        <authorList>
            <person name="Hao L."/>
        </authorList>
    </citation>
    <scope>NUCLEOTIDE SEQUENCE</scope>
</reference>
<dbReference type="PROSITE" id="PS50198">
    <property type="entry name" value="PPIC_PPIASE_2"/>
    <property type="match status" value="1"/>
</dbReference>
<protein>
    <submittedName>
        <fullName evidence="2">Peptidylprolyl isomerase</fullName>
        <ecNumber evidence="2">5.2.1.8</ecNumber>
    </submittedName>
</protein>
<dbReference type="SUPFAM" id="SSF109998">
    <property type="entry name" value="Triger factor/SurA peptide-binding domain-like"/>
    <property type="match status" value="1"/>
</dbReference>
<dbReference type="PANTHER" id="PTHR47245">
    <property type="entry name" value="PEPTIDYLPROLYL ISOMERASE"/>
    <property type="match status" value="1"/>
</dbReference>
<dbReference type="GO" id="GO:0003755">
    <property type="term" value="F:peptidyl-prolyl cis-trans isomerase activity"/>
    <property type="evidence" value="ECO:0007669"/>
    <property type="project" value="UniProtKB-EC"/>
</dbReference>
<evidence type="ECO:0000259" key="1">
    <source>
        <dbReference type="PROSITE" id="PS50198"/>
    </source>
</evidence>
<dbReference type="SUPFAM" id="SSF54534">
    <property type="entry name" value="FKBP-like"/>
    <property type="match status" value="1"/>
</dbReference>
<evidence type="ECO:0000313" key="2">
    <source>
        <dbReference type="EMBL" id="VFU14446.1"/>
    </source>
</evidence>
<sequence>MKYLIKTVFLALALLAVSLAAGCGGNTGDREVAATVNGEKIYSDELAEIVDETKAAYEKQGLDFSGDQGTALLESLRKDVLDLMINNRLMLQEGKKLGSLNVEQIQEIIKPFKAQFPSEEEYRNYLSQIRVSEEEAAYILKLQDTLTSDVPVASEEEVRRYYEENKEMMSYPERLQVRHILFFINEGDKGYPFRHTEEEARKLAEDVIAELKQGRDFAELAGEKSEDSGTRTDGGLFIFAEGEAVEAFARASHALKDGEYTTSPVKTEYGFHVIKREKVIPAGVQPFEEVRQQLTEKLTNEAKENRFSSFMMEAKSKADIVNNLAEDEGNSSNG</sequence>
<dbReference type="PROSITE" id="PS51257">
    <property type="entry name" value="PROKAR_LIPOPROTEIN"/>
    <property type="match status" value="1"/>
</dbReference>
<organism evidence="2">
    <name type="scientific">anaerobic digester metagenome</name>
    <dbReference type="NCBI Taxonomy" id="1263854"/>
    <lineage>
        <taxon>unclassified sequences</taxon>
        <taxon>metagenomes</taxon>
        <taxon>ecological metagenomes</taxon>
    </lineage>
</organism>
<dbReference type="InterPro" id="IPR046357">
    <property type="entry name" value="PPIase_dom_sf"/>
</dbReference>
<dbReference type="EC" id="5.2.1.8" evidence="2"/>
<dbReference type="EMBL" id="CAADRN010000171">
    <property type="protein sequence ID" value="VFU14446.1"/>
    <property type="molecule type" value="Genomic_DNA"/>
</dbReference>
<proteinExistence type="predicted"/>
<dbReference type="AlphaFoldDB" id="A0A485LZA5"/>
<dbReference type="Gene3D" id="1.10.8.1040">
    <property type="match status" value="1"/>
</dbReference>
<gene>
    <name evidence="2" type="primary">cbf</name>
    <name evidence="2" type="ORF">SCFA_2520003</name>
</gene>
<dbReference type="InterPro" id="IPR000297">
    <property type="entry name" value="PPIase_PpiC"/>
</dbReference>
<dbReference type="Pfam" id="PF13616">
    <property type="entry name" value="Rotamase_3"/>
    <property type="match status" value="1"/>
</dbReference>
<dbReference type="Gene3D" id="3.10.50.40">
    <property type="match status" value="1"/>
</dbReference>
<name>A0A485LZA5_9ZZZZ</name>